<feature type="compositionally biased region" description="Basic residues" evidence="1">
    <location>
        <begin position="1"/>
        <end position="10"/>
    </location>
</feature>
<evidence type="ECO:0000313" key="3">
    <source>
        <dbReference type="Proteomes" id="UP001303473"/>
    </source>
</evidence>
<dbReference type="GO" id="GO:1990112">
    <property type="term" value="C:RQC complex"/>
    <property type="evidence" value="ECO:0007669"/>
    <property type="project" value="TreeGrafter"/>
</dbReference>
<reference evidence="3" key="1">
    <citation type="journal article" date="2023" name="Mol. Phylogenet. Evol.">
        <title>Genome-scale phylogeny and comparative genomics of the fungal order Sordariales.</title>
        <authorList>
            <person name="Hensen N."/>
            <person name="Bonometti L."/>
            <person name="Westerberg I."/>
            <person name="Brannstrom I.O."/>
            <person name="Guillou S."/>
            <person name="Cros-Aarteil S."/>
            <person name="Calhoun S."/>
            <person name="Haridas S."/>
            <person name="Kuo A."/>
            <person name="Mondo S."/>
            <person name="Pangilinan J."/>
            <person name="Riley R."/>
            <person name="LaButti K."/>
            <person name="Andreopoulos B."/>
            <person name="Lipzen A."/>
            <person name="Chen C."/>
            <person name="Yan M."/>
            <person name="Daum C."/>
            <person name="Ng V."/>
            <person name="Clum A."/>
            <person name="Steindorff A."/>
            <person name="Ohm R.A."/>
            <person name="Martin F."/>
            <person name="Silar P."/>
            <person name="Natvig D.O."/>
            <person name="Lalanne C."/>
            <person name="Gautier V."/>
            <person name="Ament-Velasquez S.L."/>
            <person name="Kruys A."/>
            <person name="Hutchinson M.I."/>
            <person name="Powell A.J."/>
            <person name="Barry K."/>
            <person name="Miller A.N."/>
            <person name="Grigoriev I.V."/>
            <person name="Debuchy R."/>
            <person name="Gladieux P."/>
            <person name="Hiltunen Thoren M."/>
            <person name="Johannesson H."/>
        </authorList>
    </citation>
    <scope>NUCLEOTIDE SEQUENCE [LARGE SCALE GENOMIC DNA]</scope>
    <source>
        <strain evidence="3">CBS 340.73</strain>
    </source>
</reference>
<dbReference type="InterPro" id="IPR006994">
    <property type="entry name" value="TCF25/Rqc1"/>
</dbReference>
<feature type="compositionally biased region" description="Basic and acidic residues" evidence="1">
    <location>
        <begin position="762"/>
        <end position="776"/>
    </location>
</feature>
<evidence type="ECO:0000256" key="1">
    <source>
        <dbReference type="SAM" id="MobiDB-lite"/>
    </source>
</evidence>
<dbReference type="Proteomes" id="UP001303473">
    <property type="component" value="Unassembled WGS sequence"/>
</dbReference>
<protein>
    <submittedName>
        <fullName evidence="2">Transcriptional repressor TCF25-domain-containing protein</fullName>
    </submittedName>
</protein>
<dbReference type="EMBL" id="MU853780">
    <property type="protein sequence ID" value="KAK3941740.1"/>
    <property type="molecule type" value="Genomic_DNA"/>
</dbReference>
<feature type="compositionally biased region" description="Basic residues" evidence="1">
    <location>
        <begin position="86"/>
        <end position="100"/>
    </location>
</feature>
<feature type="region of interest" description="Disordered" evidence="1">
    <location>
        <begin position="746"/>
        <end position="791"/>
    </location>
</feature>
<gene>
    <name evidence="2" type="ORF">QBC46DRAFT_381882</name>
</gene>
<feature type="compositionally biased region" description="Acidic residues" evidence="1">
    <location>
        <begin position="51"/>
        <end position="67"/>
    </location>
</feature>
<keyword evidence="3" id="KW-1185">Reference proteome</keyword>
<dbReference type="AlphaFoldDB" id="A0AAN6N9P0"/>
<feature type="region of interest" description="Disordered" evidence="1">
    <location>
        <begin position="1"/>
        <end position="116"/>
    </location>
</feature>
<dbReference type="GO" id="GO:1990116">
    <property type="term" value="P:ribosome-associated ubiquitin-dependent protein catabolic process"/>
    <property type="evidence" value="ECO:0007669"/>
    <property type="project" value="TreeGrafter"/>
</dbReference>
<feature type="compositionally biased region" description="Low complexity" evidence="1">
    <location>
        <begin position="68"/>
        <end position="85"/>
    </location>
</feature>
<proteinExistence type="predicted"/>
<dbReference type="Pfam" id="PF04910">
    <property type="entry name" value="Tcf25"/>
    <property type="match status" value="1"/>
</dbReference>
<sequence length="791" mass="89172">MATRQLRKLRKQQELLNLQDEAARKEEESDDEPVLAKPRANLFAGFAALGDDGDDDNNSEADEDEEAGQAQQEASASKGDAPAPAKKSKKPKKKKKKGKKTGSAAHDAPTPEEHDSLDEIDRAIEQLNLASSKVTATSSGTSEEKDRLARTCELLSIDFQHLKPGNEMRRMFGKVMETAAAEENTQRPQRLRAGQQQVDLETFLRGAPEHPSKQGQRSMFDAVIRNNPFVEGKKTWPKDSAHGLKMTRLTKGDEPIVEFTFAHDRTYEELEGQFFALVQMHDPMLLIHFLFRHPYHISSLIQVSKIAKQDQNSALAQDLCERALFTLGRVSLSEFRKKLEQGRARLDFARPENRQLYLAGYNLIKNLIMKGTYKTALEWTKLLLSLDFENDPYGMKNWVHVLAIRAHEARWFHDLCETTGLMHNREDSSDASNTAPYAFHTLTLAKLQLKDRDGARACLVDHMERTPWLYAALFSALGLDTPTSIWGAQPRDPEEEFHTQLYIHMTKDLWNNPEAIALLMEAGNIAIKNAPTQSPGAKEASLADARFVYLDNTPALMALVPRKMLQAAPNFDFDPLPPPREKNIFSTRPQKMPWAVTTGDQFRARMRARDPVRDEAMELLVEALQEDDRLEAMELLERAREHMPHNEELHAELEGFVRAQERTQRAAGGGVGAWPDDHADDDEGGARGRGVQVEDEEQDGNEVALQEGNGREGFMGRLLDTLLPHIFNLNSPRNPLLEQLGDEEDEFAEMPGAWGSDEEEAAEWHDAETDDMHGADDFEGEDDFGDRGQHH</sequence>
<comment type="caution">
    <text evidence="2">The sequence shown here is derived from an EMBL/GenBank/DDBJ whole genome shotgun (WGS) entry which is preliminary data.</text>
</comment>
<name>A0AAN6N9P0_9PEZI</name>
<evidence type="ECO:0000313" key="2">
    <source>
        <dbReference type="EMBL" id="KAK3941740.1"/>
    </source>
</evidence>
<organism evidence="2 3">
    <name type="scientific">Diplogelasinospora grovesii</name>
    <dbReference type="NCBI Taxonomy" id="303347"/>
    <lineage>
        <taxon>Eukaryota</taxon>
        <taxon>Fungi</taxon>
        <taxon>Dikarya</taxon>
        <taxon>Ascomycota</taxon>
        <taxon>Pezizomycotina</taxon>
        <taxon>Sordariomycetes</taxon>
        <taxon>Sordariomycetidae</taxon>
        <taxon>Sordariales</taxon>
        <taxon>Diplogelasinosporaceae</taxon>
        <taxon>Diplogelasinospora</taxon>
    </lineage>
</organism>
<accession>A0AAN6N9P0</accession>
<dbReference type="PANTHER" id="PTHR22684:SF0">
    <property type="entry name" value="RIBOSOME QUALITY CONTROL COMPLEX SUBUNIT TCF25"/>
    <property type="match status" value="1"/>
</dbReference>
<dbReference type="GO" id="GO:0072344">
    <property type="term" value="P:rescue of stalled ribosome"/>
    <property type="evidence" value="ECO:0007669"/>
    <property type="project" value="TreeGrafter"/>
</dbReference>
<dbReference type="PANTHER" id="PTHR22684">
    <property type="entry name" value="NULP1-RELATED"/>
    <property type="match status" value="1"/>
</dbReference>
<feature type="region of interest" description="Disordered" evidence="1">
    <location>
        <begin position="664"/>
        <end position="701"/>
    </location>
</feature>